<sequence length="92" mass="10766">MLAQLVYHYYYIQSLPFDDGILVFENLLVILIGIFTLLKKDYRVINVHFWIIVFPWAIDKVYRDVVVQPEEFFQLAQEVRAATRANGMGVVA</sequence>
<evidence type="ECO:0000256" key="1">
    <source>
        <dbReference type="SAM" id="Phobius"/>
    </source>
</evidence>
<organism evidence="2 3">
    <name type="scientific">Pyronema omphalodes (strain CBS 100304)</name>
    <name type="common">Pyronema confluens</name>
    <dbReference type="NCBI Taxonomy" id="1076935"/>
    <lineage>
        <taxon>Eukaryota</taxon>
        <taxon>Fungi</taxon>
        <taxon>Dikarya</taxon>
        <taxon>Ascomycota</taxon>
        <taxon>Pezizomycotina</taxon>
        <taxon>Pezizomycetes</taxon>
        <taxon>Pezizales</taxon>
        <taxon>Pyronemataceae</taxon>
        <taxon>Pyronema</taxon>
    </lineage>
</organism>
<gene>
    <name evidence="2" type="ORF">PCON_08138</name>
</gene>
<name>U4LEY6_PYROM</name>
<dbReference type="Proteomes" id="UP000018144">
    <property type="component" value="Unassembled WGS sequence"/>
</dbReference>
<keyword evidence="1" id="KW-0472">Membrane</keyword>
<keyword evidence="1" id="KW-1133">Transmembrane helix</keyword>
<keyword evidence="1" id="KW-0812">Transmembrane</keyword>
<accession>U4LEY6</accession>
<evidence type="ECO:0000313" key="3">
    <source>
        <dbReference type="Proteomes" id="UP000018144"/>
    </source>
</evidence>
<dbReference type="AlphaFoldDB" id="U4LEY6"/>
<keyword evidence="3" id="KW-1185">Reference proteome</keyword>
<dbReference type="EMBL" id="HF935418">
    <property type="protein sequence ID" value="CCX30112.1"/>
    <property type="molecule type" value="Genomic_DNA"/>
</dbReference>
<proteinExistence type="predicted"/>
<feature type="transmembrane region" description="Helical" evidence="1">
    <location>
        <begin position="20"/>
        <end position="38"/>
    </location>
</feature>
<protein>
    <submittedName>
        <fullName evidence="2">Uncharacterized protein</fullName>
    </submittedName>
</protein>
<evidence type="ECO:0000313" key="2">
    <source>
        <dbReference type="EMBL" id="CCX30112.1"/>
    </source>
</evidence>
<reference evidence="2 3" key="1">
    <citation type="journal article" date="2013" name="PLoS Genet.">
        <title>The genome and development-dependent transcriptomes of Pyronema confluens: a window into fungal evolution.</title>
        <authorList>
            <person name="Traeger S."/>
            <person name="Altegoer F."/>
            <person name="Freitag M."/>
            <person name="Gabaldon T."/>
            <person name="Kempken F."/>
            <person name="Kumar A."/>
            <person name="Marcet-Houben M."/>
            <person name="Poggeler S."/>
            <person name="Stajich J.E."/>
            <person name="Nowrousian M."/>
        </authorList>
    </citation>
    <scope>NUCLEOTIDE SEQUENCE [LARGE SCALE GENOMIC DNA]</scope>
    <source>
        <strain evidence="3">CBS 100304</strain>
        <tissue evidence="2">Vegetative mycelium</tissue>
    </source>
</reference>